<evidence type="ECO:0000256" key="6">
    <source>
        <dbReference type="ARBA" id="ARBA00023315"/>
    </source>
</evidence>
<dbReference type="InterPro" id="IPR011004">
    <property type="entry name" value="Trimer_LpxA-like_sf"/>
</dbReference>
<dbReference type="Gene3D" id="2.160.10.10">
    <property type="entry name" value="Hexapeptide repeat proteins"/>
    <property type="match status" value="1"/>
</dbReference>
<evidence type="ECO:0000256" key="2">
    <source>
        <dbReference type="ARBA" id="ARBA00005208"/>
    </source>
</evidence>
<evidence type="ECO:0000259" key="10">
    <source>
        <dbReference type="Pfam" id="PF25087"/>
    </source>
</evidence>
<gene>
    <name evidence="11" type="ORF">CHS0354_035367</name>
</gene>
<dbReference type="EMBL" id="JAEAOA010002069">
    <property type="protein sequence ID" value="KAK3584286.1"/>
    <property type="molecule type" value="Genomic_DNA"/>
</dbReference>
<feature type="domain" description="Nucleotidyl transferase" evidence="9">
    <location>
        <begin position="2"/>
        <end position="100"/>
    </location>
</feature>
<evidence type="ECO:0000259" key="9">
    <source>
        <dbReference type="Pfam" id="PF00483"/>
    </source>
</evidence>
<keyword evidence="12" id="KW-1185">Reference proteome</keyword>
<evidence type="ECO:0000256" key="4">
    <source>
        <dbReference type="ARBA" id="ARBA00022695"/>
    </source>
</evidence>
<dbReference type="GO" id="GO:0019134">
    <property type="term" value="F:glucosamine-1-phosphate N-acetyltransferase activity"/>
    <property type="evidence" value="ECO:0007669"/>
    <property type="project" value="UniProtKB-EC"/>
</dbReference>
<proteinExistence type="predicted"/>
<evidence type="ECO:0000313" key="12">
    <source>
        <dbReference type="Proteomes" id="UP001195483"/>
    </source>
</evidence>
<dbReference type="Proteomes" id="UP001195483">
    <property type="component" value="Unassembled WGS sequence"/>
</dbReference>
<reference evidence="11" key="3">
    <citation type="submission" date="2023-05" db="EMBL/GenBank/DDBJ databases">
        <authorList>
            <person name="Smith C.H."/>
        </authorList>
    </citation>
    <scope>NUCLEOTIDE SEQUENCE</scope>
    <source>
        <strain evidence="11">CHS0354</strain>
        <tissue evidence="11">Mantle</tissue>
    </source>
</reference>
<keyword evidence="4" id="KW-0548">Nucleotidyltransferase</keyword>
<evidence type="ECO:0000256" key="5">
    <source>
        <dbReference type="ARBA" id="ARBA00023268"/>
    </source>
</evidence>
<reference evidence="11" key="2">
    <citation type="journal article" date="2021" name="Genome Biol. Evol.">
        <title>Developing a high-quality reference genome for a parasitic bivalve with doubly uniparental inheritance (Bivalvia: Unionida).</title>
        <authorList>
            <person name="Smith C.H."/>
        </authorList>
    </citation>
    <scope>NUCLEOTIDE SEQUENCE</scope>
    <source>
        <strain evidence="11">CHS0354</strain>
        <tissue evidence="11">Mantle</tissue>
    </source>
</reference>
<dbReference type="PANTHER" id="PTHR43584">
    <property type="entry name" value="NUCLEOTIDYL TRANSFERASE"/>
    <property type="match status" value="1"/>
</dbReference>
<organism evidence="11 12">
    <name type="scientific">Potamilus streckersoni</name>
    <dbReference type="NCBI Taxonomy" id="2493646"/>
    <lineage>
        <taxon>Eukaryota</taxon>
        <taxon>Metazoa</taxon>
        <taxon>Spiralia</taxon>
        <taxon>Lophotrochozoa</taxon>
        <taxon>Mollusca</taxon>
        <taxon>Bivalvia</taxon>
        <taxon>Autobranchia</taxon>
        <taxon>Heteroconchia</taxon>
        <taxon>Palaeoheterodonta</taxon>
        <taxon>Unionida</taxon>
        <taxon>Unionoidea</taxon>
        <taxon>Unionidae</taxon>
        <taxon>Ambleminae</taxon>
        <taxon>Lampsilini</taxon>
        <taxon>Potamilus</taxon>
    </lineage>
</organism>
<dbReference type="GO" id="GO:0003977">
    <property type="term" value="F:UDP-N-acetylglucosamine diphosphorylase activity"/>
    <property type="evidence" value="ECO:0007669"/>
    <property type="project" value="UniProtKB-EC"/>
</dbReference>
<keyword evidence="5" id="KW-0511">Multifunctional enzyme</keyword>
<evidence type="ECO:0000256" key="8">
    <source>
        <dbReference type="ARBA" id="ARBA00048493"/>
    </source>
</evidence>
<dbReference type="AlphaFoldDB" id="A0AAE0S2R1"/>
<dbReference type="InterPro" id="IPR050065">
    <property type="entry name" value="GlmU-like"/>
</dbReference>
<dbReference type="InterPro" id="IPR005835">
    <property type="entry name" value="NTP_transferase_dom"/>
</dbReference>
<comment type="pathway">
    <text evidence="2">Nucleotide-sugar biosynthesis; UDP-N-acetyl-alpha-D-glucosamine biosynthesis; UDP-N-acetyl-alpha-D-glucosamine from N-acetyl-alpha-D-glucosamine 1-phosphate: step 1/1.</text>
</comment>
<keyword evidence="6" id="KW-0012">Acyltransferase</keyword>
<dbReference type="PANTHER" id="PTHR43584:SF8">
    <property type="entry name" value="N-ACETYLMURAMATE ALPHA-1-PHOSPHATE URIDYLYLTRANSFERASE"/>
    <property type="match status" value="1"/>
</dbReference>
<comment type="pathway">
    <text evidence="1">Nucleotide-sugar biosynthesis; UDP-N-acetyl-alpha-D-glucosamine biosynthesis; N-acetyl-alpha-D-glucosamine 1-phosphate from alpha-D-glucosamine 6-phosphate (route II): step 2/2.</text>
</comment>
<dbReference type="Pfam" id="PF00483">
    <property type="entry name" value="NTP_transferase"/>
    <property type="match status" value="1"/>
</dbReference>
<feature type="domain" description="Mannose-1-phosphate guanyltransferase C-terminal" evidence="10">
    <location>
        <begin position="248"/>
        <end position="328"/>
    </location>
</feature>
<dbReference type="InterPro" id="IPR056729">
    <property type="entry name" value="GMPPB_C"/>
</dbReference>
<reference evidence="11" key="1">
    <citation type="journal article" date="2021" name="Genome Biol. Evol.">
        <title>A High-Quality Reference Genome for a Parasitic Bivalve with Doubly Uniparental Inheritance (Bivalvia: Unionida).</title>
        <authorList>
            <person name="Smith C.H."/>
        </authorList>
    </citation>
    <scope>NUCLEOTIDE SEQUENCE</scope>
    <source>
        <strain evidence="11">CHS0354</strain>
    </source>
</reference>
<sequence>MKAVILLSAKNRKLYPFTESVPKCLINIAGTAIVDSLLQRLKSVEVNEVLFIVNDRKQLVSEHIGHNQKYRPNISYVDYETVEQIPDVLASVKDFLKSETTFKTYPKYAVAAIAHPPVSGHYHAVYINSEMGISKVEHSALSEKPANYVLAGAFVLSVSALERIEAHHFNIYSYFNELAADNGFRICIWEDLWIDIKYPWDILNANRMIMDTWTHSSIASSAVLEKEVYIKGPVIIGENVRICSGTSIIGPCFIGDNTFIGNNVLIREYANIGADSSIGYGTEIKNAAIFGNVKIGRLSFIGDSVLGFNVNFGSCSMTINYNTSGEPVIFQSPDKSVETQFEKLGAFIGDGASVGSNHSIMPGLVIRPGYPIPDHITVDSRIYAKPDNV</sequence>
<protein>
    <submittedName>
        <fullName evidence="11">Uncharacterized protein</fullName>
    </submittedName>
</protein>
<comment type="catalytic activity">
    <reaction evidence="7">
        <text>alpha-D-glucosamine 1-phosphate + acetyl-CoA = N-acetyl-alpha-D-glucosamine 1-phosphate + CoA + H(+)</text>
        <dbReference type="Rhea" id="RHEA:13725"/>
        <dbReference type="ChEBI" id="CHEBI:15378"/>
        <dbReference type="ChEBI" id="CHEBI:57287"/>
        <dbReference type="ChEBI" id="CHEBI:57288"/>
        <dbReference type="ChEBI" id="CHEBI:57776"/>
        <dbReference type="ChEBI" id="CHEBI:58516"/>
        <dbReference type="EC" id="2.3.1.157"/>
    </reaction>
</comment>
<dbReference type="SUPFAM" id="SSF53448">
    <property type="entry name" value="Nucleotide-diphospho-sugar transferases"/>
    <property type="match status" value="1"/>
</dbReference>
<evidence type="ECO:0000256" key="7">
    <source>
        <dbReference type="ARBA" id="ARBA00048247"/>
    </source>
</evidence>
<evidence type="ECO:0000256" key="1">
    <source>
        <dbReference type="ARBA" id="ARBA00005166"/>
    </source>
</evidence>
<accession>A0AAE0S2R1</accession>
<dbReference type="Pfam" id="PF25087">
    <property type="entry name" value="GMPPB_C"/>
    <property type="match status" value="1"/>
</dbReference>
<dbReference type="Gene3D" id="3.90.550.10">
    <property type="entry name" value="Spore Coat Polysaccharide Biosynthesis Protein SpsA, Chain A"/>
    <property type="match status" value="1"/>
</dbReference>
<comment type="catalytic activity">
    <reaction evidence="8">
        <text>N-acetyl-alpha-D-glucosamine 1-phosphate + UTP + H(+) = UDP-N-acetyl-alpha-D-glucosamine + diphosphate</text>
        <dbReference type="Rhea" id="RHEA:13509"/>
        <dbReference type="ChEBI" id="CHEBI:15378"/>
        <dbReference type="ChEBI" id="CHEBI:33019"/>
        <dbReference type="ChEBI" id="CHEBI:46398"/>
        <dbReference type="ChEBI" id="CHEBI:57705"/>
        <dbReference type="ChEBI" id="CHEBI:57776"/>
        <dbReference type="EC" id="2.7.7.23"/>
    </reaction>
</comment>
<name>A0AAE0S2R1_9BIVA</name>
<comment type="caution">
    <text evidence="11">The sequence shown here is derived from an EMBL/GenBank/DDBJ whole genome shotgun (WGS) entry which is preliminary data.</text>
</comment>
<evidence type="ECO:0000313" key="11">
    <source>
        <dbReference type="EMBL" id="KAK3584286.1"/>
    </source>
</evidence>
<keyword evidence="3" id="KW-0808">Transferase</keyword>
<dbReference type="SUPFAM" id="SSF51161">
    <property type="entry name" value="Trimeric LpxA-like enzymes"/>
    <property type="match status" value="1"/>
</dbReference>
<dbReference type="InterPro" id="IPR029044">
    <property type="entry name" value="Nucleotide-diphossugar_trans"/>
</dbReference>
<evidence type="ECO:0000256" key="3">
    <source>
        <dbReference type="ARBA" id="ARBA00022679"/>
    </source>
</evidence>